<accession>A0A1D8PE66</accession>
<dbReference type="eggNOG" id="KOG1162">
    <property type="taxonomic scope" value="Eukaryota"/>
</dbReference>
<feature type="transmembrane region" description="Helical" evidence="5">
    <location>
        <begin position="20"/>
        <end position="42"/>
    </location>
</feature>
<keyword evidence="9" id="KW-1185">Reference proteome</keyword>
<feature type="transmembrane region" description="Helical" evidence="5">
    <location>
        <begin position="402"/>
        <end position="423"/>
    </location>
</feature>
<feature type="domain" description="EXS" evidence="6">
    <location>
        <begin position="223"/>
        <end position="467"/>
    </location>
</feature>
<evidence type="ECO:0000256" key="1">
    <source>
        <dbReference type="ARBA" id="ARBA00004141"/>
    </source>
</evidence>
<comment type="subcellular location">
    <subcellularLocation>
        <location evidence="1">Membrane</location>
        <topology evidence="1">Multi-pass membrane protein</topology>
    </subcellularLocation>
</comment>
<protein>
    <submittedName>
        <fullName evidence="8">Erd1p</fullName>
    </submittedName>
</protein>
<keyword evidence="2 5" id="KW-0812">Transmembrane</keyword>
<dbReference type="GO" id="GO:0016020">
    <property type="term" value="C:membrane"/>
    <property type="evidence" value="ECO:0007669"/>
    <property type="project" value="UniProtKB-SubCell"/>
</dbReference>
<dbReference type="OrthoDB" id="2159384at2759"/>
<dbReference type="CGD" id="CAL0000182859">
    <property type="gene designation" value="ERD1"/>
</dbReference>
<organism evidence="8 9">
    <name type="scientific">Candida albicans (strain SC5314 / ATCC MYA-2876)</name>
    <name type="common">Yeast</name>
    <dbReference type="NCBI Taxonomy" id="237561"/>
    <lineage>
        <taxon>Eukaryota</taxon>
        <taxon>Fungi</taxon>
        <taxon>Dikarya</taxon>
        <taxon>Ascomycota</taxon>
        <taxon>Saccharomycotina</taxon>
        <taxon>Pichiomycetes</taxon>
        <taxon>Debaryomycetaceae</taxon>
        <taxon>Candida/Lodderomyces clade</taxon>
        <taxon>Candida</taxon>
    </lineage>
</organism>
<feature type="transmembrane region" description="Helical" evidence="5">
    <location>
        <begin position="144"/>
        <end position="162"/>
    </location>
</feature>
<evidence type="ECO:0000313" key="9">
    <source>
        <dbReference type="Proteomes" id="UP000000559"/>
    </source>
</evidence>
<evidence type="ECO:0000256" key="5">
    <source>
        <dbReference type="SAM" id="Phobius"/>
    </source>
</evidence>
<evidence type="ECO:0000256" key="4">
    <source>
        <dbReference type="ARBA" id="ARBA00023136"/>
    </source>
</evidence>
<name>A0A1D8PE66_CANAL</name>
<dbReference type="RefSeq" id="XP_717603.2">
    <property type="nucleotide sequence ID" value="XM_712510.2"/>
</dbReference>
<evidence type="ECO:0000259" key="6">
    <source>
        <dbReference type="PROSITE" id="PS51380"/>
    </source>
</evidence>
<reference evidence="8 9" key="1">
    <citation type="journal article" date="2004" name="Proc. Natl. Acad. Sci. U.S.A.">
        <title>The diploid genome sequence of Candida albicans.</title>
        <authorList>
            <person name="Jones T."/>
            <person name="Federspiel N.A."/>
            <person name="Chibana H."/>
            <person name="Dungan J."/>
            <person name="Kalman S."/>
            <person name="Magee B.B."/>
            <person name="Newport G."/>
            <person name="Thorstenson Y.R."/>
            <person name="Agabian N."/>
            <person name="Magee P.T."/>
            <person name="Davis R.W."/>
            <person name="Scherer S."/>
        </authorList>
    </citation>
    <scope>NUCLEOTIDE SEQUENCE [LARGE SCALE GENOMIC DNA]</scope>
    <source>
        <strain evidence="9">SC5314 / ATCC MYA-2876</strain>
    </source>
</reference>
<dbReference type="GO" id="GO:0005802">
    <property type="term" value="C:trans-Golgi network"/>
    <property type="evidence" value="ECO:0000318"/>
    <property type="project" value="GO_Central"/>
</dbReference>
<dbReference type="PANTHER" id="PTHR10783:SF46">
    <property type="entry name" value="PROTEIN ERD1 HOMOLOG 2"/>
    <property type="match status" value="1"/>
</dbReference>
<dbReference type="Proteomes" id="UP000000559">
    <property type="component" value="Chromosome 1"/>
</dbReference>
<gene>
    <name evidence="7 8" type="primary">ERD1</name>
    <name evidence="8" type="ordered locus">CAALFM_C107930CA</name>
    <name evidence="7" type="ordered locus">orf19.12531</name>
</gene>
<dbReference type="KEGG" id="cal:CAALFM_C107930CA"/>
<reference evidence="8 9" key="2">
    <citation type="journal article" date="2007" name="Genome Biol.">
        <title>Assembly of the Candida albicans genome into sixteen supercontigs aligned on the eight chromosomes.</title>
        <authorList>
            <person name="van het Hoog M."/>
            <person name="Rast T.J."/>
            <person name="Martchenko M."/>
            <person name="Grindle S."/>
            <person name="Dignard D."/>
            <person name="Hogues H."/>
            <person name="Cuomo C."/>
            <person name="Berriman M."/>
            <person name="Scherer S."/>
            <person name="Magee B.B."/>
            <person name="Whiteway M."/>
            <person name="Chibana H."/>
            <person name="Nantel A."/>
            <person name="Magee P.T."/>
        </authorList>
    </citation>
    <scope>GENOME REANNOTATION</scope>
    <source>
        <strain evidence="9">SC5314 / ATCC MYA-2876</strain>
    </source>
</reference>
<evidence type="ECO:0000313" key="8">
    <source>
        <dbReference type="EMBL" id="AOW26434.1"/>
    </source>
</evidence>
<dbReference type="InParanoid" id="A0A1D8PE66"/>
<sequence length="467" mass="55157">MGEETPNQTHEILFNDFIPLSFRITVAIHFGLILWLILNLLLTNFTSINVLHLLKLSYTPHNYTHLDDLSHNQDTNINTNNNHNHNHNQIESLGEYAAFLPSDPHENDRLIKGIWSNLKFVSIINITCWIIYKSIANISWLTPLFYTLPLVSLFMTIYKLFFKNSYSSPGQIRIFTTIKRIIRGNINSQTMRTNDILISDSLVSYSRVINDLGLVIWNYWFDSNIGYNYKFESMILSIPTWIRIKQCWYEYKLTGKIQHLFNLIKYSTGLGPLLINVLLKRMLLNATEQEKTSGELLLKLNHLNNWLYFALAVNSTYSFIWDIKMDWHLELFDGLFSVVSGKKTSHSVVSVSNYRFQILRKQLALPRPIYYIAIIIDFILRYIWILKLFIINEELKKEKIKFIYIFSTFLFGYDAYSLGYALIETLEIFRRWIWCFIKLESDWVELYNDQDLSNQDIELETRLPKQG</sequence>
<proteinExistence type="predicted"/>
<evidence type="ECO:0000313" key="7">
    <source>
        <dbReference type="CGD" id="CAL0000182859"/>
    </source>
</evidence>
<dbReference type="PANTHER" id="PTHR10783">
    <property type="entry name" value="XENOTROPIC AND POLYTROPIC RETROVIRUS RECEPTOR 1-RELATED"/>
    <property type="match status" value="1"/>
</dbReference>
<reference evidence="8 9" key="3">
    <citation type="journal article" date="2013" name="Genome Biol.">
        <title>Assembly of a phased diploid Candida albicans genome facilitates allele-specific measurements and provides a simple model for repeat and indel structure.</title>
        <authorList>
            <person name="Muzzey D."/>
            <person name="Schwartz K."/>
            <person name="Weissman J.S."/>
            <person name="Sherlock G."/>
        </authorList>
    </citation>
    <scope>NUCLEOTIDE SEQUENCE [LARGE SCALE GENOMIC DNA]</scope>
    <source>
        <strain evidence="9">SC5314 / ATCC MYA-2876</strain>
    </source>
</reference>
<dbReference type="FunCoup" id="A0A1D8PE66">
    <property type="interactions" value="56"/>
</dbReference>
<dbReference type="GeneID" id="3640723"/>
<dbReference type="VEuPathDB" id="FungiDB:C1_07930C_A"/>
<dbReference type="InterPro" id="IPR004342">
    <property type="entry name" value="EXS_C"/>
</dbReference>
<dbReference type="Pfam" id="PF03124">
    <property type="entry name" value="EXS"/>
    <property type="match status" value="1"/>
</dbReference>
<keyword evidence="4 5" id="KW-0472">Membrane</keyword>
<dbReference type="PROSITE" id="PS51380">
    <property type="entry name" value="EXS"/>
    <property type="match status" value="1"/>
</dbReference>
<evidence type="ECO:0000256" key="2">
    <source>
        <dbReference type="ARBA" id="ARBA00022692"/>
    </source>
</evidence>
<feature type="transmembrane region" description="Helical" evidence="5">
    <location>
        <begin position="369"/>
        <end position="390"/>
    </location>
</feature>
<dbReference type="EMBL" id="CP017623">
    <property type="protein sequence ID" value="AOW26434.1"/>
    <property type="molecule type" value="Genomic_DNA"/>
</dbReference>
<keyword evidence="3 5" id="KW-1133">Transmembrane helix</keyword>
<dbReference type="AlphaFoldDB" id="A0A1D8PE66"/>
<dbReference type="STRING" id="237561.A0A1D8PE66"/>
<evidence type="ECO:0000256" key="3">
    <source>
        <dbReference type="ARBA" id="ARBA00022989"/>
    </source>
</evidence>